<dbReference type="PRINTS" id="PR00196">
    <property type="entry name" value="ANNEXIN"/>
</dbReference>
<keyword evidence="6 9" id="KW-0041">Annexin</keyword>
<dbReference type="InterPro" id="IPR018252">
    <property type="entry name" value="Annexin_repeat_CS"/>
</dbReference>
<keyword evidence="5" id="KW-0007">Acetylation</keyword>
<sequence length="267" mass="30418">MSTLTVPSPVPPSPMIASNSGKHSQRLVLLWTLEPAERDAYLANEAIQRWTKSNQVLVEIACTRSPHELLLARQAYHIRFKKSLEEDVAHHTTGEFRKLLVALVSSYRYDGDEVNMTLAKSEAKLLHEHISKKDYSHEDVIRILATRSKAQINATLNHYRDEFGHEMVKDLEGGHEEEFVAILRATVMCLICPEKYFEEVLRLSTNKMGTDEGALTRVVTTRAEVDLKIIKEEYYRRNSVPLDKAIGKDTHGHYEKMLLALVGHEDA</sequence>
<reference evidence="11 12" key="1">
    <citation type="submission" date="2022-03" db="EMBL/GenBank/DDBJ databases">
        <authorList>
            <person name="Nunn A."/>
            <person name="Chopra R."/>
            <person name="Nunn A."/>
            <person name="Contreras Garrido A."/>
        </authorList>
    </citation>
    <scope>NUCLEOTIDE SEQUENCE [LARGE SCALE GENOMIC DNA]</scope>
</reference>
<evidence type="ECO:0000256" key="1">
    <source>
        <dbReference type="ARBA" id="ARBA00007184"/>
    </source>
</evidence>
<dbReference type="SMART" id="SM00335">
    <property type="entry name" value="ANX"/>
    <property type="match status" value="3"/>
</dbReference>
<dbReference type="GO" id="GO:0001786">
    <property type="term" value="F:phosphatidylserine binding"/>
    <property type="evidence" value="ECO:0007669"/>
    <property type="project" value="TreeGrafter"/>
</dbReference>
<comment type="similarity">
    <text evidence="1">Belongs to the annexin (TC 1.A.31.1) family.</text>
</comment>
<protein>
    <recommendedName>
        <fullName evidence="9">Annexin</fullName>
    </recommendedName>
</protein>
<dbReference type="Gene3D" id="1.10.220.10">
    <property type="entry name" value="Annexin"/>
    <property type="match status" value="3"/>
</dbReference>
<evidence type="ECO:0000256" key="3">
    <source>
        <dbReference type="ARBA" id="ARBA00022737"/>
    </source>
</evidence>
<evidence type="ECO:0000256" key="8">
    <source>
        <dbReference type="PIRSR" id="PIRSR609118-1"/>
    </source>
</evidence>
<feature type="binding site" evidence="8">
    <location>
        <position position="207"/>
    </location>
    <ligand>
        <name>Ca(2+)</name>
        <dbReference type="ChEBI" id="CHEBI:29108"/>
        <label>1</label>
    </ligand>
</feature>
<dbReference type="FunFam" id="1.10.220.10:FF:000001">
    <property type="entry name" value="Annexin"/>
    <property type="match status" value="1"/>
</dbReference>
<proteinExistence type="inferred from homology"/>
<evidence type="ECO:0000256" key="2">
    <source>
        <dbReference type="ARBA" id="ARBA00022723"/>
    </source>
</evidence>
<dbReference type="GO" id="GO:0009651">
    <property type="term" value="P:response to salt stress"/>
    <property type="evidence" value="ECO:0007669"/>
    <property type="project" value="UniProtKB-ARBA"/>
</dbReference>
<dbReference type="InterPro" id="IPR018502">
    <property type="entry name" value="Annexin_repeat"/>
</dbReference>
<dbReference type="FunFam" id="1.10.220.10:FF:000006">
    <property type="entry name" value="Annexin"/>
    <property type="match status" value="1"/>
</dbReference>
<evidence type="ECO:0000256" key="6">
    <source>
        <dbReference type="ARBA" id="ARBA00023216"/>
    </source>
</evidence>
<dbReference type="InterPro" id="IPR037104">
    <property type="entry name" value="Annexin_sf"/>
</dbReference>
<dbReference type="PRINTS" id="PR01814">
    <property type="entry name" value="ANNEXINPLANT"/>
</dbReference>
<dbReference type="FunFam" id="1.10.220.10:FF:000009">
    <property type="entry name" value="Annexin"/>
    <property type="match status" value="1"/>
</dbReference>
<feature type="binding site" evidence="8">
    <location>
        <position position="250"/>
    </location>
    <ligand>
        <name>Ca(2+)</name>
        <dbReference type="ChEBI" id="CHEBI:29108"/>
        <label>1</label>
    </ligand>
</feature>
<gene>
    <name evidence="11" type="ORF">TAV2_LOCUS11890</name>
</gene>
<dbReference type="AlphaFoldDB" id="A0AAU9S666"/>
<dbReference type="PROSITE" id="PS00223">
    <property type="entry name" value="ANNEXIN_1"/>
    <property type="match status" value="1"/>
</dbReference>
<comment type="similarity">
    <text evidence="9">Belongs to the annexin family.</text>
</comment>
<dbReference type="InterPro" id="IPR009118">
    <property type="entry name" value="AnnexinD_plant"/>
</dbReference>
<dbReference type="GO" id="GO:0005544">
    <property type="term" value="F:calcium-dependent phospholipid binding"/>
    <property type="evidence" value="ECO:0007669"/>
    <property type="project" value="UniProtKB-KW"/>
</dbReference>
<dbReference type="PROSITE" id="PS51897">
    <property type="entry name" value="ANNEXIN_2"/>
    <property type="match status" value="3"/>
</dbReference>
<dbReference type="PANTHER" id="PTHR10502">
    <property type="entry name" value="ANNEXIN"/>
    <property type="match status" value="1"/>
</dbReference>
<name>A0AAU9S666_THLAR</name>
<keyword evidence="3 9" id="KW-0677">Repeat</keyword>
<dbReference type="GO" id="GO:0005886">
    <property type="term" value="C:plasma membrane"/>
    <property type="evidence" value="ECO:0007669"/>
    <property type="project" value="TreeGrafter"/>
</dbReference>
<dbReference type="InterPro" id="IPR001464">
    <property type="entry name" value="Annexin"/>
</dbReference>
<dbReference type="Pfam" id="PF00191">
    <property type="entry name" value="Annexin"/>
    <property type="match status" value="3"/>
</dbReference>
<evidence type="ECO:0000256" key="10">
    <source>
        <dbReference type="SAM" id="MobiDB-lite"/>
    </source>
</evidence>
<feature type="region of interest" description="Disordered" evidence="10">
    <location>
        <begin position="1"/>
        <end position="20"/>
    </location>
</feature>
<keyword evidence="7 9" id="KW-0111">Calcium/phospholipid-binding</keyword>
<dbReference type="GO" id="GO:0009408">
    <property type="term" value="P:response to heat"/>
    <property type="evidence" value="ECO:0007669"/>
    <property type="project" value="TreeGrafter"/>
</dbReference>
<evidence type="ECO:0000256" key="5">
    <source>
        <dbReference type="ARBA" id="ARBA00022990"/>
    </source>
</evidence>
<organism evidence="11 12">
    <name type="scientific">Thlaspi arvense</name>
    <name type="common">Field penny-cress</name>
    <dbReference type="NCBI Taxonomy" id="13288"/>
    <lineage>
        <taxon>Eukaryota</taxon>
        <taxon>Viridiplantae</taxon>
        <taxon>Streptophyta</taxon>
        <taxon>Embryophyta</taxon>
        <taxon>Tracheophyta</taxon>
        <taxon>Spermatophyta</taxon>
        <taxon>Magnoliopsida</taxon>
        <taxon>eudicotyledons</taxon>
        <taxon>Gunneridae</taxon>
        <taxon>Pentapetalae</taxon>
        <taxon>rosids</taxon>
        <taxon>malvids</taxon>
        <taxon>Brassicales</taxon>
        <taxon>Brassicaceae</taxon>
        <taxon>Thlaspideae</taxon>
        <taxon>Thlaspi</taxon>
    </lineage>
</organism>
<evidence type="ECO:0000256" key="7">
    <source>
        <dbReference type="ARBA" id="ARBA00023302"/>
    </source>
</evidence>
<feature type="binding site" evidence="8">
    <location>
        <position position="255"/>
    </location>
    <ligand>
        <name>Ca(2+)</name>
        <dbReference type="ChEBI" id="CHEBI:29108"/>
        <label>2</label>
    </ligand>
</feature>
<feature type="binding site" evidence="8">
    <location>
        <position position="249"/>
    </location>
    <ligand>
        <name>Ca(2+)</name>
        <dbReference type="ChEBI" id="CHEBI:29108"/>
        <label>1</label>
    </ligand>
</feature>
<dbReference type="GO" id="GO:0009414">
    <property type="term" value="P:response to water deprivation"/>
    <property type="evidence" value="ECO:0007669"/>
    <property type="project" value="TreeGrafter"/>
</dbReference>
<dbReference type="EMBL" id="CAJVSB020000513">
    <property type="protein sequence ID" value="CAH2056679.1"/>
    <property type="molecule type" value="Genomic_DNA"/>
</dbReference>
<dbReference type="GO" id="GO:0005509">
    <property type="term" value="F:calcium ion binding"/>
    <property type="evidence" value="ECO:0007669"/>
    <property type="project" value="InterPro"/>
</dbReference>
<dbReference type="GO" id="GO:0009409">
    <property type="term" value="P:response to cold"/>
    <property type="evidence" value="ECO:0007669"/>
    <property type="project" value="UniProtKB-ARBA"/>
</dbReference>
<dbReference type="PANTHER" id="PTHR10502:SF104">
    <property type="entry name" value="ANNEXIN D1"/>
    <property type="match status" value="1"/>
</dbReference>
<evidence type="ECO:0000256" key="4">
    <source>
        <dbReference type="ARBA" id="ARBA00022837"/>
    </source>
</evidence>
<evidence type="ECO:0000313" key="11">
    <source>
        <dbReference type="EMBL" id="CAH2056679.1"/>
    </source>
</evidence>
<keyword evidence="12" id="KW-1185">Reference proteome</keyword>
<dbReference type="SUPFAM" id="SSF47874">
    <property type="entry name" value="Annexin"/>
    <property type="match status" value="1"/>
</dbReference>
<comment type="caution">
    <text evidence="11">The sequence shown here is derived from an EMBL/GenBank/DDBJ whole genome shotgun (WGS) entry which is preliminary data.</text>
</comment>
<keyword evidence="4 8" id="KW-0106">Calcium</keyword>
<comment type="domain">
    <text evidence="9">A pair of annexin repeats may form one binding site for calcium and phospholipid.</text>
</comment>
<dbReference type="Proteomes" id="UP000836841">
    <property type="component" value="Unassembled WGS sequence"/>
</dbReference>
<evidence type="ECO:0000313" key="12">
    <source>
        <dbReference type="Proteomes" id="UP000836841"/>
    </source>
</evidence>
<accession>A0AAU9S666</accession>
<evidence type="ECO:0000256" key="9">
    <source>
        <dbReference type="RuleBase" id="RU003540"/>
    </source>
</evidence>
<keyword evidence="2 8" id="KW-0479">Metal-binding</keyword>
<feature type="binding site" evidence="8">
    <location>
        <position position="209"/>
    </location>
    <ligand>
        <name>Ca(2+)</name>
        <dbReference type="ChEBI" id="CHEBI:29108"/>
        <label>1</label>
    </ligand>
</feature>
<dbReference type="GO" id="GO:0005737">
    <property type="term" value="C:cytoplasm"/>
    <property type="evidence" value="ECO:0007669"/>
    <property type="project" value="TreeGrafter"/>
</dbReference>